<evidence type="ECO:0000256" key="1">
    <source>
        <dbReference type="SAM" id="MobiDB-lite"/>
    </source>
</evidence>
<dbReference type="PROSITE" id="PS50531">
    <property type="entry name" value="HTH_IS21"/>
    <property type="match status" value="1"/>
</dbReference>
<feature type="domain" description="HTH IS21-type" evidence="2">
    <location>
        <begin position="107"/>
        <end position="170"/>
    </location>
</feature>
<dbReference type="HOGENOM" id="CLU_756288_0_0_11"/>
<evidence type="ECO:0000313" key="3">
    <source>
        <dbReference type="EMBL" id="ADI12996.1"/>
    </source>
</evidence>
<name>D7CDF4_STRBB</name>
<proteinExistence type="predicted"/>
<keyword evidence="4" id="KW-1185">Reference proteome</keyword>
<feature type="compositionally biased region" description="Basic and acidic residues" evidence="1">
    <location>
        <begin position="223"/>
        <end position="235"/>
    </location>
</feature>
<dbReference type="PANTHER" id="PTHR33498:SF1">
    <property type="entry name" value="TRANSPOSASE FOR INSERTION SEQUENCE ELEMENT IS1557"/>
    <property type="match status" value="1"/>
</dbReference>
<dbReference type="Gene3D" id="1.10.10.60">
    <property type="entry name" value="Homeodomain-like"/>
    <property type="match status" value="1"/>
</dbReference>
<protein>
    <submittedName>
        <fullName evidence="3">Putative transposase for insertion sequence element</fullName>
    </submittedName>
</protein>
<dbReference type="AlphaFoldDB" id="D7CDF4"/>
<dbReference type="KEGG" id="sbh:SBI_09878"/>
<organism evidence="3 4">
    <name type="scientific">Streptomyces bingchenggensis (strain BCW-1)</name>
    <dbReference type="NCBI Taxonomy" id="749414"/>
    <lineage>
        <taxon>Bacteria</taxon>
        <taxon>Bacillati</taxon>
        <taxon>Actinomycetota</taxon>
        <taxon>Actinomycetes</taxon>
        <taxon>Kitasatosporales</taxon>
        <taxon>Streptomycetaceae</taxon>
        <taxon>Streptomyces</taxon>
    </lineage>
</organism>
<gene>
    <name evidence="3" type="ordered locus">SBI_09878</name>
</gene>
<evidence type="ECO:0000259" key="2">
    <source>
        <dbReference type="PROSITE" id="PS50531"/>
    </source>
</evidence>
<dbReference type="PANTHER" id="PTHR33498">
    <property type="entry name" value="TRANSPOSASE FOR INSERTION SEQUENCE ELEMENT IS1557"/>
    <property type="match status" value="1"/>
</dbReference>
<reference evidence="3 4" key="1">
    <citation type="journal article" date="2010" name="J. Bacteriol.">
        <title>Genome sequence of the milbemycin-producing bacterium Streptomyces bingchenggensis.</title>
        <authorList>
            <person name="Wang X.J."/>
            <person name="Yan Y.J."/>
            <person name="Zhang B."/>
            <person name="An J."/>
            <person name="Wang J.J."/>
            <person name="Tian J."/>
            <person name="Jiang L."/>
            <person name="Chen Y.H."/>
            <person name="Huang S.X."/>
            <person name="Yin M."/>
            <person name="Zhang J."/>
            <person name="Gao A.L."/>
            <person name="Liu C.X."/>
            <person name="Zhu Z.X."/>
            <person name="Xiang W.S."/>
        </authorList>
    </citation>
    <scope>NUCLEOTIDE SEQUENCE [LARGE SCALE GENOMIC DNA]</scope>
    <source>
        <strain evidence="3 4">BCW-1</strain>
    </source>
</reference>
<dbReference type="InterPro" id="IPR017894">
    <property type="entry name" value="HTH_IS21_transposase_type"/>
</dbReference>
<evidence type="ECO:0000313" key="4">
    <source>
        <dbReference type="Proteomes" id="UP000000377"/>
    </source>
</evidence>
<dbReference type="eggNOG" id="COG4584">
    <property type="taxonomic scope" value="Bacteria"/>
</dbReference>
<feature type="region of interest" description="Disordered" evidence="1">
    <location>
        <begin position="190"/>
        <end position="366"/>
    </location>
</feature>
<dbReference type="InterPro" id="IPR047951">
    <property type="entry name" value="Transpos_ISL3"/>
</dbReference>
<dbReference type="eggNOG" id="COG3464">
    <property type="taxonomic scope" value="Bacteria"/>
</dbReference>
<dbReference type="EMBL" id="CP002047">
    <property type="protein sequence ID" value="ADI12996.1"/>
    <property type="molecule type" value="Genomic_DNA"/>
</dbReference>
<dbReference type="Proteomes" id="UP000000377">
    <property type="component" value="Chromosome"/>
</dbReference>
<feature type="compositionally biased region" description="Polar residues" evidence="1">
    <location>
        <begin position="82"/>
        <end position="92"/>
    </location>
</feature>
<feature type="region of interest" description="Disordered" evidence="1">
    <location>
        <begin position="78"/>
        <end position="106"/>
    </location>
</feature>
<dbReference type="STRING" id="749414.SBI_09878"/>
<accession>D7CDF4</accession>
<sequence>MDSRRPVDVLPDHTADTFADWLRQHPHIGTVCRDRGGAFAEGAERGQPGISQVADRWHLLHNLATGLEKTVTRHRSCLKVSQPDSEQSTAPARTSGEETPYERKIRERHRDVHELFQRGLTIDAISARLGLDRKTVRRYARAATAESLMRERPSRSSALTPHKPYLARRWAEGCDNAQTLRDEIAARGYQGCRKSGPPLPQHPGPAQRPSSGSSPTARGRRCRAMDHRPPGEPERPGPPGPQGRLRTLPGDRRSLPPGPGLRHHPPPSRRAPPWRLAHPGRCVPGQGDSHLRQRATQGPRRRHRGPHPAPELRCRGGQRHGNQVPQTPALRPGRLRPTPQTHPPRPLSAPHHCLPSPLSTAPRAAA</sequence>